<keyword evidence="9" id="KW-0067">ATP-binding</keyword>
<dbReference type="InterPro" id="IPR001650">
    <property type="entry name" value="Helicase_C-like"/>
</dbReference>
<dbReference type="GeneID" id="54282394"/>
<dbReference type="Pfam" id="PF00270">
    <property type="entry name" value="DEAD"/>
    <property type="match status" value="1"/>
</dbReference>
<keyword evidence="6" id="KW-0547">Nucleotide-binding</keyword>
<evidence type="ECO:0000256" key="12">
    <source>
        <dbReference type="ARBA" id="ARBA00023118"/>
    </source>
</evidence>
<keyword evidence="13" id="KW-0464">Manganese</keyword>
<dbReference type="PROSITE" id="PS51327">
    <property type="entry name" value="DICER_DSRBF"/>
    <property type="match status" value="1"/>
</dbReference>
<feature type="domain" description="Helicase ATP-binding" evidence="18">
    <location>
        <begin position="36"/>
        <end position="215"/>
    </location>
</feature>
<dbReference type="PROSITE" id="PS51192">
    <property type="entry name" value="HELICASE_ATP_BIND_1"/>
    <property type="match status" value="1"/>
</dbReference>
<evidence type="ECO:0000259" key="17">
    <source>
        <dbReference type="PROSITE" id="PS50142"/>
    </source>
</evidence>
<evidence type="ECO:0000256" key="14">
    <source>
        <dbReference type="ARBA" id="ARBA00025403"/>
    </source>
</evidence>
<dbReference type="GO" id="GO:0004525">
    <property type="term" value="F:ribonuclease III activity"/>
    <property type="evidence" value="ECO:0007669"/>
    <property type="project" value="InterPro"/>
</dbReference>
<feature type="domain" description="RNase III" evidence="17">
    <location>
        <begin position="1113"/>
        <end position="1292"/>
    </location>
</feature>
<evidence type="ECO:0000313" key="21">
    <source>
        <dbReference type="EMBL" id="KAF2017102.1"/>
    </source>
</evidence>
<dbReference type="InterPro" id="IPR027417">
    <property type="entry name" value="P-loop_NTPase"/>
</dbReference>
<dbReference type="OrthoDB" id="416741at2759"/>
<evidence type="ECO:0000313" key="22">
    <source>
        <dbReference type="Proteomes" id="UP000799778"/>
    </source>
</evidence>
<dbReference type="GO" id="GO:0005634">
    <property type="term" value="C:nucleus"/>
    <property type="evidence" value="ECO:0007669"/>
    <property type="project" value="TreeGrafter"/>
</dbReference>
<dbReference type="Pfam" id="PF00636">
    <property type="entry name" value="Ribonuclease_3"/>
    <property type="match status" value="2"/>
</dbReference>
<evidence type="ECO:0000256" key="8">
    <source>
        <dbReference type="ARBA" id="ARBA00022806"/>
    </source>
</evidence>
<dbReference type="PANTHER" id="PTHR14950">
    <property type="entry name" value="DICER-RELATED"/>
    <property type="match status" value="1"/>
</dbReference>
<feature type="domain" description="RNase III" evidence="17">
    <location>
        <begin position="933"/>
        <end position="1073"/>
    </location>
</feature>
<keyword evidence="22" id="KW-1185">Reference proteome</keyword>
<comment type="similarity">
    <text evidence="15">Belongs to the helicase family. Dicer subfamily.</text>
</comment>
<dbReference type="Proteomes" id="UP000799778">
    <property type="component" value="Unassembled WGS sequence"/>
</dbReference>
<dbReference type="Gene3D" id="1.10.1520.10">
    <property type="entry name" value="Ribonuclease III domain"/>
    <property type="match status" value="2"/>
</dbReference>
<dbReference type="GO" id="GO:0051607">
    <property type="term" value="P:defense response to virus"/>
    <property type="evidence" value="ECO:0007669"/>
    <property type="project" value="UniProtKB-KW"/>
</dbReference>
<dbReference type="SUPFAM" id="SSF69065">
    <property type="entry name" value="RNase III domain-like"/>
    <property type="match status" value="2"/>
</dbReference>
<evidence type="ECO:0000256" key="11">
    <source>
        <dbReference type="ARBA" id="ARBA00022884"/>
    </source>
</evidence>
<dbReference type="InterPro" id="IPR038248">
    <property type="entry name" value="Dicer_dimer_sf"/>
</dbReference>
<evidence type="ECO:0000256" key="7">
    <source>
        <dbReference type="ARBA" id="ARBA00022801"/>
    </source>
</evidence>
<dbReference type="GO" id="GO:0003723">
    <property type="term" value="F:RNA binding"/>
    <property type="evidence" value="ECO:0007669"/>
    <property type="project" value="UniProtKB-UniRule"/>
</dbReference>
<keyword evidence="12" id="KW-0051">Antiviral defense</keyword>
<feature type="region of interest" description="Disordered" evidence="16">
    <location>
        <begin position="1398"/>
        <end position="1438"/>
    </location>
</feature>
<dbReference type="PROSITE" id="PS50142">
    <property type="entry name" value="RNASE_3_2"/>
    <property type="match status" value="2"/>
</dbReference>
<evidence type="ECO:0000256" key="2">
    <source>
        <dbReference type="ARBA" id="ARBA00001946"/>
    </source>
</evidence>
<evidence type="ECO:0000256" key="4">
    <source>
        <dbReference type="ARBA" id="ARBA00022723"/>
    </source>
</evidence>
<dbReference type="SMART" id="SM00487">
    <property type="entry name" value="DEXDc"/>
    <property type="match status" value="1"/>
</dbReference>
<evidence type="ECO:0000256" key="5">
    <source>
        <dbReference type="ARBA" id="ARBA00022737"/>
    </source>
</evidence>
<dbReference type="EMBL" id="ML978068">
    <property type="protein sequence ID" value="KAF2017102.1"/>
    <property type="molecule type" value="Genomic_DNA"/>
</dbReference>
<keyword evidence="11 15" id="KW-0694">RNA-binding</keyword>
<feature type="domain" description="Helicase C-terminal" evidence="19">
    <location>
        <begin position="384"/>
        <end position="557"/>
    </location>
</feature>
<dbReference type="PROSITE" id="PS51194">
    <property type="entry name" value="HELICASE_CTER"/>
    <property type="match status" value="1"/>
</dbReference>
<keyword evidence="4" id="KW-0479">Metal-binding</keyword>
<dbReference type="GO" id="GO:0004386">
    <property type="term" value="F:helicase activity"/>
    <property type="evidence" value="ECO:0007669"/>
    <property type="project" value="UniProtKB-KW"/>
</dbReference>
<name>A0A6A5XV58_9PLEO</name>
<dbReference type="FunFam" id="3.40.50.300:FF:001669">
    <property type="entry name" value="Dicer-like protein 1"/>
    <property type="match status" value="1"/>
</dbReference>
<comment type="cofactor">
    <cofactor evidence="1">
        <name>Mn(2+)</name>
        <dbReference type="ChEBI" id="CHEBI:29035"/>
    </cofactor>
</comment>
<dbReference type="GO" id="GO:0005737">
    <property type="term" value="C:cytoplasm"/>
    <property type="evidence" value="ECO:0007669"/>
    <property type="project" value="TreeGrafter"/>
</dbReference>
<keyword evidence="3" id="KW-0930">Antiviral protein</keyword>
<evidence type="ECO:0000256" key="9">
    <source>
        <dbReference type="ARBA" id="ARBA00022840"/>
    </source>
</evidence>
<protein>
    <submittedName>
        <fullName evidence="21">Dicer-like protein 2</fullName>
    </submittedName>
</protein>
<comment type="function">
    <text evidence="14">Dicer-like endonuclease involved in cleaving double-stranded RNA in the RNA interference (RNAi) pathway. Produces 21 to 25 bp dsRNAs (siRNAs) which target the selective destruction of homologous RNAs leading to sequence-specific suppression of gene expression, called post-transcriptional gene silencing (PTGS). Part of a broad host defense response against viral infection and transposons.</text>
</comment>
<keyword evidence="10" id="KW-0460">Magnesium</keyword>
<dbReference type="Pfam" id="PF03368">
    <property type="entry name" value="Dicer_dimer"/>
    <property type="match status" value="1"/>
</dbReference>
<feature type="compositionally biased region" description="Acidic residues" evidence="16">
    <location>
        <begin position="1423"/>
        <end position="1438"/>
    </location>
</feature>
<evidence type="ECO:0000259" key="19">
    <source>
        <dbReference type="PROSITE" id="PS51194"/>
    </source>
</evidence>
<dbReference type="PROSITE" id="PS00517">
    <property type="entry name" value="RNASE_3_1"/>
    <property type="match status" value="1"/>
</dbReference>
<dbReference type="GO" id="GO:0005524">
    <property type="term" value="F:ATP binding"/>
    <property type="evidence" value="ECO:0007669"/>
    <property type="project" value="UniProtKB-KW"/>
</dbReference>
<dbReference type="PANTHER" id="PTHR14950:SF37">
    <property type="entry name" value="ENDORIBONUCLEASE DICER"/>
    <property type="match status" value="1"/>
</dbReference>
<evidence type="ECO:0000256" key="1">
    <source>
        <dbReference type="ARBA" id="ARBA00001936"/>
    </source>
</evidence>
<keyword evidence="7" id="KW-0378">Hydrolase</keyword>
<dbReference type="Pfam" id="PF00271">
    <property type="entry name" value="Helicase_C"/>
    <property type="match status" value="1"/>
</dbReference>
<dbReference type="InterPro" id="IPR014001">
    <property type="entry name" value="Helicase_ATP-bd"/>
</dbReference>
<evidence type="ECO:0000259" key="18">
    <source>
        <dbReference type="PROSITE" id="PS51192"/>
    </source>
</evidence>
<evidence type="ECO:0000256" key="13">
    <source>
        <dbReference type="ARBA" id="ARBA00023211"/>
    </source>
</evidence>
<keyword evidence="8" id="KW-0347">Helicase</keyword>
<dbReference type="RefSeq" id="XP_033385441.1">
    <property type="nucleotide sequence ID" value="XM_033524997.1"/>
</dbReference>
<dbReference type="InterPro" id="IPR036389">
    <property type="entry name" value="RNase_III_sf"/>
</dbReference>
<feature type="compositionally biased region" description="Basic and acidic residues" evidence="16">
    <location>
        <begin position="1412"/>
        <end position="1422"/>
    </location>
</feature>
<evidence type="ECO:0000259" key="20">
    <source>
        <dbReference type="PROSITE" id="PS51327"/>
    </source>
</evidence>
<organism evidence="21 22">
    <name type="scientific">Aaosphaeria arxii CBS 175.79</name>
    <dbReference type="NCBI Taxonomy" id="1450172"/>
    <lineage>
        <taxon>Eukaryota</taxon>
        <taxon>Fungi</taxon>
        <taxon>Dikarya</taxon>
        <taxon>Ascomycota</taxon>
        <taxon>Pezizomycotina</taxon>
        <taxon>Dothideomycetes</taxon>
        <taxon>Pleosporomycetidae</taxon>
        <taxon>Pleosporales</taxon>
        <taxon>Pleosporales incertae sedis</taxon>
        <taxon>Aaosphaeria</taxon>
    </lineage>
</organism>
<evidence type="ECO:0000256" key="16">
    <source>
        <dbReference type="SAM" id="MobiDB-lite"/>
    </source>
</evidence>
<dbReference type="SUPFAM" id="SSF52540">
    <property type="entry name" value="P-loop containing nucleoside triphosphate hydrolases"/>
    <property type="match status" value="1"/>
</dbReference>
<dbReference type="InterPro" id="IPR000999">
    <property type="entry name" value="RNase_III_dom"/>
</dbReference>
<dbReference type="InterPro" id="IPR011545">
    <property type="entry name" value="DEAD/DEAH_box_helicase_dom"/>
</dbReference>
<sequence length="1438" mass="161816">MESDLNNLGDTAGDGVTVEAGFRDETFRLRSYQAEMVKESLKANIIVAMDTGAGKTHIALARTAAELELCKPEQLVWFLAPTVTLCEQQFEVFKVNLPQYNIQILSGKDNVDRWTDQSTWDDVLRNVRVVISTHQVLCDALTHAFVRMEKLALIIFDEAHHCTSNHPANRIMADFYIPRVGIDRSVLPKILGLSASPVMKARATKNDLQELERNMNATAKTPKLHRSELIRFVYQPQIQNIIYPLVDLAYTQSPLLDSLFNAFLSYDIMTDPYVLDLLQQHHSGYDRSKQLEKVSIGRDTYCTQQLKGLAEKGKAMQDELGLSPTNWYLDKCLSRFFEAVQTSDDQLFHARESERQHLTKILTNIQHTFPAKSSAVAPDGLSPKVEALINLLEAEAGDGFTGLVFVEQRVWVATLAETLSNHPRIKDSFNISTFTGTSTSTRRKKNIADLVESRNQKNTLDEFRNGAKNLILATSVLEEGIDVSSCNLVICFESPKNLKSFVQRRGRARKSRSKYIIFTPATSTKRSPRSWEELEEEMRRAYLEDRREIEQAEAKEMLEEDCPFRYKVPSTGALLTGDNASQHLHHFCAVVAAGPFVDSRPQFEFHESTVGTITATVTLPISIESSLRKAHSEKSWVTERAAKKDVSFQAYVALHKAGLVNDNLLPAHSVEVEETAEFDQRSSLIQIGPPFDPWIPLAECQAQEPHTYDRVLIMLETTGEQPVYMTLSTACLLPVIPDFPLYWNSTKYYKVTTTPLPRSTYNQDMIRVMRRVTRELLYSVFQRRMPDERYDFLWLLAPCDADGLAWNLPKLQLWLEHITGSQSAIHMTDKVASEWGWISVEGDPRNWMLAERSRATAETGAGQLQLIRAPKRRDFLHPVYQAVAQNSAYTRIELANTQSCTVRKVPLSFSIFALFLPSILSKTENYMIAERLCKDIMRPLSFTAGNLPLIVQAIKSTSTGEEENYERLEFLGDCLLKLIATLHVMAVHPTWPEQFLTSKKEKIVNNKFLTKVNMASSLYRFIIRKRFTGSKWAPRYVNDILDRSHPPQSTQCSSKVLADVVESLIGTSYVLGGLSAAVQCTQTIIHQEPWTTVPEANTALYNAAPSDTIPQDITALETLTGHTFSKPYLLLESLTHGSYTGPITTIRSYERLEFLGDAILDYIVSRRLFAHHPPLPHHTMHSIRTSLVNASILTFLMFENTIPAPPITNKTTFQPEEPTPRALHHYLRHGSQQLVACRDEALAQHDRTRGRILAALECDDRYPWHLLVLNDAPKFLSDIVESILGAVWVDSQGDVEACEGLLGRFGVVGLMERILRDGVDCLHPKERLGILAREKEVRYVSVGAGDGDGDGVGGKKGFTRVQVQVGGEDVGGVVEGVKKLNAETIAAWGACKILEEEMENTMDTDSTGDVSVETRQHDREGEGSEEDESEDDWHDAVE</sequence>
<dbReference type="InterPro" id="IPR005034">
    <property type="entry name" value="Dicer_dimerisation"/>
</dbReference>
<evidence type="ECO:0000256" key="10">
    <source>
        <dbReference type="ARBA" id="ARBA00022842"/>
    </source>
</evidence>
<keyword evidence="5" id="KW-0677">Repeat</keyword>
<dbReference type="SMART" id="SM00490">
    <property type="entry name" value="HELICc"/>
    <property type="match status" value="1"/>
</dbReference>
<dbReference type="GO" id="GO:0046872">
    <property type="term" value="F:metal ion binding"/>
    <property type="evidence" value="ECO:0007669"/>
    <property type="project" value="UniProtKB-KW"/>
</dbReference>
<evidence type="ECO:0000256" key="3">
    <source>
        <dbReference type="ARBA" id="ARBA00022721"/>
    </source>
</evidence>
<feature type="domain" description="Dicer dsRNA-binding fold" evidence="20">
    <location>
        <begin position="580"/>
        <end position="674"/>
    </location>
</feature>
<dbReference type="CDD" id="cd00593">
    <property type="entry name" value="RIBOc"/>
    <property type="match status" value="2"/>
</dbReference>
<accession>A0A6A5XV58</accession>
<reference evidence="21" key="1">
    <citation type="journal article" date="2020" name="Stud. Mycol.">
        <title>101 Dothideomycetes genomes: a test case for predicting lifestyles and emergence of pathogens.</title>
        <authorList>
            <person name="Haridas S."/>
            <person name="Albert R."/>
            <person name="Binder M."/>
            <person name="Bloem J."/>
            <person name="Labutti K."/>
            <person name="Salamov A."/>
            <person name="Andreopoulos B."/>
            <person name="Baker S."/>
            <person name="Barry K."/>
            <person name="Bills G."/>
            <person name="Bluhm B."/>
            <person name="Cannon C."/>
            <person name="Castanera R."/>
            <person name="Culley D."/>
            <person name="Daum C."/>
            <person name="Ezra D."/>
            <person name="Gonzalez J."/>
            <person name="Henrissat B."/>
            <person name="Kuo A."/>
            <person name="Liang C."/>
            <person name="Lipzen A."/>
            <person name="Lutzoni F."/>
            <person name="Magnuson J."/>
            <person name="Mondo S."/>
            <person name="Nolan M."/>
            <person name="Ohm R."/>
            <person name="Pangilinan J."/>
            <person name="Park H.-J."/>
            <person name="Ramirez L."/>
            <person name="Alfaro M."/>
            <person name="Sun H."/>
            <person name="Tritt A."/>
            <person name="Yoshinaga Y."/>
            <person name="Zwiers L.-H."/>
            <person name="Turgeon B."/>
            <person name="Goodwin S."/>
            <person name="Spatafora J."/>
            <person name="Crous P."/>
            <person name="Grigoriev I."/>
        </authorList>
    </citation>
    <scope>NUCLEOTIDE SEQUENCE</scope>
    <source>
        <strain evidence="21">CBS 175.79</strain>
    </source>
</reference>
<evidence type="ECO:0000256" key="6">
    <source>
        <dbReference type="ARBA" id="ARBA00022741"/>
    </source>
</evidence>
<comment type="cofactor">
    <cofactor evidence="2">
        <name>Mg(2+)</name>
        <dbReference type="ChEBI" id="CHEBI:18420"/>
    </cofactor>
</comment>
<dbReference type="Gene3D" id="3.30.160.380">
    <property type="entry name" value="Dicer dimerisation domain"/>
    <property type="match status" value="1"/>
</dbReference>
<evidence type="ECO:0000256" key="15">
    <source>
        <dbReference type="PROSITE-ProRule" id="PRU00657"/>
    </source>
</evidence>
<dbReference type="GO" id="GO:0030422">
    <property type="term" value="P:siRNA processing"/>
    <property type="evidence" value="ECO:0007669"/>
    <property type="project" value="TreeGrafter"/>
</dbReference>
<dbReference type="Gene3D" id="3.40.50.300">
    <property type="entry name" value="P-loop containing nucleotide triphosphate hydrolases"/>
    <property type="match status" value="2"/>
</dbReference>
<gene>
    <name evidence="21" type="ORF">BU24DRAFT_388060</name>
</gene>
<dbReference type="SMART" id="SM00535">
    <property type="entry name" value="RIBOc"/>
    <property type="match status" value="2"/>
</dbReference>
<dbReference type="CDD" id="cd18034">
    <property type="entry name" value="DEXHc_dicer"/>
    <property type="match status" value="1"/>
</dbReference>
<dbReference type="GO" id="GO:0050688">
    <property type="term" value="P:regulation of defense response to virus"/>
    <property type="evidence" value="ECO:0007669"/>
    <property type="project" value="UniProtKB-KW"/>
</dbReference>
<proteinExistence type="inferred from homology"/>